<sequence length="221" mass="24416">MMHLNEANRVMSRLMLRCHRKDRANMNRCAMQQTSFAAYEEMRTAFAAAERKPPVFCPKPRRVSPPAGVAAPIWPRRWHSSRQADFSDSNAVADLLDVLLAKDGEEQNHEASSPPFFCGSPPDRAANPVVHDARFGEDRPPLAPFALCNRPSPSRRCPPSTPSSGSSRRPCGSRVLIASIAAAAASLLWPERPHAPPIFLLEGGERKSKRKGELTSTNQRN</sequence>
<feature type="region of interest" description="Disordered" evidence="1">
    <location>
        <begin position="146"/>
        <end position="170"/>
    </location>
</feature>
<protein>
    <submittedName>
        <fullName evidence="2">Uncharacterized protein</fullName>
    </submittedName>
</protein>
<proteinExistence type="predicted"/>
<name>A0A9E7HYC2_9LILI</name>
<dbReference type="PANTHER" id="PTHR33384">
    <property type="entry name" value="EXPRESSED PROTEIN"/>
    <property type="match status" value="1"/>
</dbReference>
<feature type="region of interest" description="Disordered" evidence="1">
    <location>
        <begin position="195"/>
        <end position="221"/>
    </location>
</feature>
<gene>
    <name evidence="2" type="ORF">MUK42_30149</name>
</gene>
<evidence type="ECO:0000313" key="2">
    <source>
        <dbReference type="EMBL" id="URE39002.1"/>
    </source>
</evidence>
<feature type="compositionally biased region" description="Low complexity" evidence="1">
    <location>
        <begin position="150"/>
        <end position="170"/>
    </location>
</feature>
<keyword evidence="3" id="KW-1185">Reference proteome</keyword>
<evidence type="ECO:0000313" key="3">
    <source>
        <dbReference type="Proteomes" id="UP001055439"/>
    </source>
</evidence>
<organism evidence="2 3">
    <name type="scientific">Musa troglodytarum</name>
    <name type="common">fe'i banana</name>
    <dbReference type="NCBI Taxonomy" id="320322"/>
    <lineage>
        <taxon>Eukaryota</taxon>
        <taxon>Viridiplantae</taxon>
        <taxon>Streptophyta</taxon>
        <taxon>Embryophyta</taxon>
        <taxon>Tracheophyta</taxon>
        <taxon>Spermatophyta</taxon>
        <taxon>Magnoliopsida</taxon>
        <taxon>Liliopsida</taxon>
        <taxon>Zingiberales</taxon>
        <taxon>Musaceae</taxon>
        <taxon>Musa</taxon>
    </lineage>
</organism>
<evidence type="ECO:0000256" key="1">
    <source>
        <dbReference type="SAM" id="MobiDB-lite"/>
    </source>
</evidence>
<dbReference type="AlphaFoldDB" id="A0A9E7HYC2"/>
<reference evidence="2" key="1">
    <citation type="submission" date="2022-05" db="EMBL/GenBank/DDBJ databases">
        <title>The Musa troglodytarum L. genome provides insights into the mechanism of non-climacteric behaviour and enrichment of carotenoids.</title>
        <authorList>
            <person name="Wang J."/>
        </authorList>
    </citation>
    <scope>NUCLEOTIDE SEQUENCE</scope>
    <source>
        <tissue evidence="2">Leaf</tissue>
    </source>
</reference>
<accession>A0A9E7HYC2</accession>
<dbReference type="PANTHER" id="PTHR33384:SF1">
    <property type="entry name" value="EXPRESSED PROTEIN"/>
    <property type="match status" value="1"/>
</dbReference>
<dbReference type="EMBL" id="CP097510">
    <property type="protein sequence ID" value="URE39002.1"/>
    <property type="molecule type" value="Genomic_DNA"/>
</dbReference>
<dbReference type="Proteomes" id="UP001055439">
    <property type="component" value="Chromosome 8"/>
</dbReference>